<sequence>MASSKTLGGGNWPKSALGIASPGDRIASPGEVTVHRVDCC</sequence>
<evidence type="ECO:0000313" key="3">
    <source>
        <dbReference type="Proteomes" id="UP000265520"/>
    </source>
</evidence>
<accession>A0A392TJG1</accession>
<dbReference type="AlphaFoldDB" id="A0A392TJG1"/>
<dbReference type="EMBL" id="LXQA010584017">
    <property type="protein sequence ID" value="MCI60567.1"/>
    <property type="molecule type" value="Genomic_DNA"/>
</dbReference>
<evidence type="ECO:0000313" key="2">
    <source>
        <dbReference type="EMBL" id="MCI60567.1"/>
    </source>
</evidence>
<keyword evidence="3" id="KW-1185">Reference proteome</keyword>
<proteinExistence type="predicted"/>
<name>A0A392TJG1_9FABA</name>
<protein>
    <submittedName>
        <fullName evidence="2">Uncharacterized protein</fullName>
    </submittedName>
</protein>
<reference evidence="2 3" key="1">
    <citation type="journal article" date="2018" name="Front. Plant Sci.">
        <title>Red Clover (Trifolium pratense) and Zigzag Clover (T. medium) - A Picture of Genomic Similarities and Differences.</title>
        <authorList>
            <person name="Dluhosova J."/>
            <person name="Istvanek J."/>
            <person name="Nedelnik J."/>
            <person name="Repkova J."/>
        </authorList>
    </citation>
    <scope>NUCLEOTIDE SEQUENCE [LARGE SCALE GENOMIC DNA]</scope>
    <source>
        <strain evidence="3">cv. 10/8</strain>
        <tissue evidence="2">Leaf</tissue>
    </source>
</reference>
<comment type="caution">
    <text evidence="2">The sequence shown here is derived from an EMBL/GenBank/DDBJ whole genome shotgun (WGS) entry which is preliminary data.</text>
</comment>
<evidence type="ECO:0000256" key="1">
    <source>
        <dbReference type="SAM" id="MobiDB-lite"/>
    </source>
</evidence>
<feature type="region of interest" description="Disordered" evidence="1">
    <location>
        <begin position="1"/>
        <end position="40"/>
    </location>
</feature>
<dbReference type="Proteomes" id="UP000265520">
    <property type="component" value="Unassembled WGS sequence"/>
</dbReference>
<organism evidence="2 3">
    <name type="scientific">Trifolium medium</name>
    <dbReference type="NCBI Taxonomy" id="97028"/>
    <lineage>
        <taxon>Eukaryota</taxon>
        <taxon>Viridiplantae</taxon>
        <taxon>Streptophyta</taxon>
        <taxon>Embryophyta</taxon>
        <taxon>Tracheophyta</taxon>
        <taxon>Spermatophyta</taxon>
        <taxon>Magnoliopsida</taxon>
        <taxon>eudicotyledons</taxon>
        <taxon>Gunneridae</taxon>
        <taxon>Pentapetalae</taxon>
        <taxon>rosids</taxon>
        <taxon>fabids</taxon>
        <taxon>Fabales</taxon>
        <taxon>Fabaceae</taxon>
        <taxon>Papilionoideae</taxon>
        <taxon>50 kb inversion clade</taxon>
        <taxon>NPAAA clade</taxon>
        <taxon>Hologalegina</taxon>
        <taxon>IRL clade</taxon>
        <taxon>Trifolieae</taxon>
        <taxon>Trifolium</taxon>
    </lineage>
</organism>